<dbReference type="InterPro" id="IPR013702">
    <property type="entry name" value="FIST_domain_N"/>
</dbReference>
<dbReference type="KEGG" id="cpb:Cphamn1_2107"/>
<organism evidence="3">
    <name type="scientific">Chlorobium phaeobacteroides (strain BS1)</name>
    <dbReference type="NCBI Taxonomy" id="331678"/>
    <lineage>
        <taxon>Bacteria</taxon>
        <taxon>Pseudomonadati</taxon>
        <taxon>Chlorobiota</taxon>
        <taxon>Chlorobiia</taxon>
        <taxon>Chlorobiales</taxon>
        <taxon>Chlorobiaceae</taxon>
        <taxon>Chlorobium/Pelodictyon group</taxon>
        <taxon>Chlorobium</taxon>
    </lineage>
</organism>
<dbReference type="Pfam" id="PF08495">
    <property type="entry name" value="FIST"/>
    <property type="match status" value="1"/>
</dbReference>
<dbReference type="SMART" id="SM00897">
    <property type="entry name" value="FIST"/>
    <property type="match status" value="1"/>
</dbReference>
<reference evidence="3" key="1">
    <citation type="submission" date="2008-06" db="EMBL/GenBank/DDBJ databases">
        <title>Complete sequence of Chlorobium phaeobacteroides BS1.</title>
        <authorList>
            <consortium name="US DOE Joint Genome Institute"/>
            <person name="Lucas S."/>
            <person name="Copeland A."/>
            <person name="Lapidus A."/>
            <person name="Glavina del Rio T."/>
            <person name="Dalin E."/>
            <person name="Tice H."/>
            <person name="Bruce D."/>
            <person name="Goodwin L."/>
            <person name="Pitluck S."/>
            <person name="Schmutz J."/>
            <person name="Larimer F."/>
            <person name="Land M."/>
            <person name="Hauser L."/>
            <person name="Kyrpides N."/>
            <person name="Ovchinnikova G."/>
            <person name="Li T."/>
            <person name="Liu Z."/>
            <person name="Zhao F."/>
            <person name="Overmann J."/>
            <person name="Bryant D.A."/>
            <person name="Richardson P."/>
        </authorList>
    </citation>
    <scope>NUCLEOTIDE SEQUENCE [LARGE SCALE GENOMIC DNA]</scope>
    <source>
        <strain evidence="3">BS1</strain>
    </source>
</reference>
<dbReference type="Pfam" id="PF10442">
    <property type="entry name" value="FIST_C"/>
    <property type="match status" value="1"/>
</dbReference>
<dbReference type="AlphaFoldDB" id="B3EN27"/>
<gene>
    <name evidence="3" type="ordered locus">Cphamn1_2107</name>
</gene>
<dbReference type="EMBL" id="CP001101">
    <property type="protein sequence ID" value="ACE05016.1"/>
    <property type="molecule type" value="Genomic_DNA"/>
</dbReference>
<dbReference type="PANTHER" id="PTHR40252">
    <property type="entry name" value="BLR0328 PROTEIN"/>
    <property type="match status" value="1"/>
</dbReference>
<evidence type="ECO:0000259" key="2">
    <source>
        <dbReference type="SMART" id="SM01204"/>
    </source>
</evidence>
<dbReference type="SMART" id="SM01204">
    <property type="entry name" value="FIST_C"/>
    <property type="match status" value="1"/>
</dbReference>
<evidence type="ECO:0000259" key="1">
    <source>
        <dbReference type="SMART" id="SM00897"/>
    </source>
</evidence>
<feature type="domain" description="FIST" evidence="1">
    <location>
        <begin position="34"/>
        <end position="230"/>
    </location>
</feature>
<name>B3EN27_CHLPB</name>
<protein>
    <recommendedName>
        <fullName evidence="4">FIST domain-containing protein</fullName>
    </recommendedName>
</protein>
<dbReference type="OrthoDB" id="9770435at2"/>
<dbReference type="InterPro" id="IPR019494">
    <property type="entry name" value="FIST_C"/>
</dbReference>
<dbReference type="STRING" id="331678.Cphamn1_2107"/>
<evidence type="ECO:0000313" key="3">
    <source>
        <dbReference type="EMBL" id="ACE05016.1"/>
    </source>
</evidence>
<dbReference type="PANTHER" id="PTHR40252:SF2">
    <property type="entry name" value="BLR0328 PROTEIN"/>
    <property type="match status" value="1"/>
</dbReference>
<evidence type="ECO:0008006" key="4">
    <source>
        <dbReference type="Google" id="ProtNLM"/>
    </source>
</evidence>
<accession>B3EN27</accession>
<dbReference type="eggNOG" id="COG3287">
    <property type="taxonomic scope" value="Bacteria"/>
</dbReference>
<sequence length="401" mass="42786">MCAITVGVGTSHHHDSFSAGREAVGLAYEKTGGKADVLIVFGAMQFDHKALLKGITSVSGDVPMVGGTTAGEISPEGFSEASVVVMAISSQHVTFDTGIGLHMSRGEESCARELIEDIGLQTLLSKSSSLLVFPNGMGGDGLKVLKGLQKLLGSDYEISGGYLGDDLRFRQTFQYYNGKVFRDAIVGLSVSFVDSFLTGIGVRSGFASIGNSFYCTSSTGNVVREFDHVSALGLYREFLGDERSARLPGICMEYPFGLIDEEAGESGERYFQIRCGLSVDEKQGSITMAASIPEGSAVTLTTGSRGDVINGAREAAEQAMRRLGGAKPELIIMFSCVGRKLVLGRRITEEVDVVRKTVGYDVPIIGFYTYGEIGPIDSSVEKLAEAKFHNETVVLWILGSA</sequence>
<proteinExistence type="predicted"/>
<feature type="domain" description="FIST C-domain" evidence="2">
    <location>
        <begin position="231"/>
        <end position="376"/>
    </location>
</feature>
<dbReference type="HOGENOM" id="CLU_052774_2_0_10"/>